<evidence type="ECO:0000313" key="4">
    <source>
        <dbReference type="WBParaSite" id="Hba_10152"/>
    </source>
</evidence>
<dbReference type="WBParaSite" id="Hba_10152">
    <property type="protein sequence ID" value="Hba_10152"/>
    <property type="gene ID" value="Hba_10152"/>
</dbReference>
<keyword evidence="1" id="KW-0812">Transmembrane</keyword>
<feature type="transmembrane region" description="Helical" evidence="1">
    <location>
        <begin position="245"/>
        <end position="266"/>
    </location>
</feature>
<keyword evidence="3" id="KW-1185">Reference proteome</keyword>
<dbReference type="AlphaFoldDB" id="A0A1I7WY78"/>
<reference evidence="4" key="1">
    <citation type="submission" date="2016-11" db="UniProtKB">
        <authorList>
            <consortium name="WormBaseParasite"/>
        </authorList>
    </citation>
    <scope>IDENTIFICATION</scope>
</reference>
<name>A0A1I7WY78_HETBA</name>
<dbReference type="Proteomes" id="UP000095283">
    <property type="component" value="Unplaced"/>
</dbReference>
<feature type="signal peptide" evidence="2">
    <location>
        <begin position="1"/>
        <end position="20"/>
    </location>
</feature>
<protein>
    <submittedName>
        <fullName evidence="4">G_PROTEIN_RECEP_F1_2 domain-containing protein</fullName>
    </submittedName>
</protein>
<keyword evidence="1" id="KW-1133">Transmembrane helix</keyword>
<sequence>MNRGYSLVVVLLFTANMISSKTGTLSCFAMWQLNEMAMCHLESVVFISASQINSYHKVNKRKLLNDITRTTSIMVALVLLSIQTSLSITLTDHSFQLKKGKYLNHTYLNRKEKYYKKQKFNFQKMDVVSDHSPSITLFPNAGVSTDQPVSATESTICCAIPFSLTSSSNLNNITELPQYPTEHTDMANSEYEVQKTITLSPNFMTESSTYSAFSSTIPSIPPNFVNRSENVTGMNDSEVDVDRTIYGIFICVSACACILMLYMAIFGRRMTYTALRWHILNCGFWGLLHLVS</sequence>
<evidence type="ECO:0000256" key="2">
    <source>
        <dbReference type="SAM" id="SignalP"/>
    </source>
</evidence>
<organism evidence="3 4">
    <name type="scientific">Heterorhabditis bacteriophora</name>
    <name type="common">Entomopathogenic nematode worm</name>
    <dbReference type="NCBI Taxonomy" id="37862"/>
    <lineage>
        <taxon>Eukaryota</taxon>
        <taxon>Metazoa</taxon>
        <taxon>Ecdysozoa</taxon>
        <taxon>Nematoda</taxon>
        <taxon>Chromadorea</taxon>
        <taxon>Rhabditida</taxon>
        <taxon>Rhabditina</taxon>
        <taxon>Rhabditomorpha</taxon>
        <taxon>Strongyloidea</taxon>
        <taxon>Heterorhabditidae</taxon>
        <taxon>Heterorhabditis</taxon>
    </lineage>
</organism>
<keyword evidence="2" id="KW-0732">Signal</keyword>
<evidence type="ECO:0000256" key="1">
    <source>
        <dbReference type="SAM" id="Phobius"/>
    </source>
</evidence>
<keyword evidence="1" id="KW-0472">Membrane</keyword>
<proteinExistence type="predicted"/>
<evidence type="ECO:0000313" key="3">
    <source>
        <dbReference type="Proteomes" id="UP000095283"/>
    </source>
</evidence>
<accession>A0A1I7WY78</accession>
<feature type="chain" id="PRO_5009310876" evidence="2">
    <location>
        <begin position="21"/>
        <end position="292"/>
    </location>
</feature>